<organism evidence="1 2">
    <name type="scientific">Paraphoma chrysanthemicola</name>
    <dbReference type="NCBI Taxonomy" id="798071"/>
    <lineage>
        <taxon>Eukaryota</taxon>
        <taxon>Fungi</taxon>
        <taxon>Dikarya</taxon>
        <taxon>Ascomycota</taxon>
        <taxon>Pezizomycotina</taxon>
        <taxon>Dothideomycetes</taxon>
        <taxon>Pleosporomycetidae</taxon>
        <taxon>Pleosporales</taxon>
        <taxon>Pleosporineae</taxon>
        <taxon>Phaeosphaeriaceae</taxon>
        <taxon>Paraphoma</taxon>
    </lineage>
</organism>
<evidence type="ECO:0000313" key="2">
    <source>
        <dbReference type="Proteomes" id="UP000813461"/>
    </source>
</evidence>
<accession>A0A8K0RC27</accession>
<dbReference type="EMBL" id="JAGMVJ010000004">
    <property type="protein sequence ID" value="KAH7091292.1"/>
    <property type="molecule type" value="Genomic_DNA"/>
</dbReference>
<reference evidence="1" key="1">
    <citation type="journal article" date="2021" name="Nat. Commun.">
        <title>Genetic determinants of endophytism in the Arabidopsis root mycobiome.</title>
        <authorList>
            <person name="Mesny F."/>
            <person name="Miyauchi S."/>
            <person name="Thiergart T."/>
            <person name="Pickel B."/>
            <person name="Atanasova L."/>
            <person name="Karlsson M."/>
            <person name="Huettel B."/>
            <person name="Barry K.W."/>
            <person name="Haridas S."/>
            <person name="Chen C."/>
            <person name="Bauer D."/>
            <person name="Andreopoulos W."/>
            <person name="Pangilinan J."/>
            <person name="LaButti K."/>
            <person name="Riley R."/>
            <person name="Lipzen A."/>
            <person name="Clum A."/>
            <person name="Drula E."/>
            <person name="Henrissat B."/>
            <person name="Kohler A."/>
            <person name="Grigoriev I.V."/>
            <person name="Martin F.M."/>
            <person name="Hacquard S."/>
        </authorList>
    </citation>
    <scope>NUCLEOTIDE SEQUENCE</scope>
    <source>
        <strain evidence="1">MPI-SDFR-AT-0120</strain>
    </source>
</reference>
<gene>
    <name evidence="1" type="ORF">FB567DRAFT_271286</name>
</gene>
<comment type="caution">
    <text evidence="1">The sequence shown here is derived from an EMBL/GenBank/DDBJ whole genome shotgun (WGS) entry which is preliminary data.</text>
</comment>
<dbReference type="Proteomes" id="UP000813461">
    <property type="component" value="Unassembled WGS sequence"/>
</dbReference>
<sequence>MLSAQSFILRSSPPLVVGIAEWLVLWFSQAQMEFRKGMDRNLKSSGPYGKSGTRGCELISCRSVPLSLVDSGKISLQVCCCINGLSEIVREAQLSLPANVARVQPHRIPSLKLRSAVSSGR</sequence>
<keyword evidence="2" id="KW-1185">Reference proteome</keyword>
<evidence type="ECO:0000313" key="1">
    <source>
        <dbReference type="EMBL" id="KAH7091292.1"/>
    </source>
</evidence>
<protein>
    <submittedName>
        <fullName evidence="1">Uncharacterized protein</fullName>
    </submittedName>
</protein>
<proteinExistence type="predicted"/>
<name>A0A8K0RC27_9PLEO</name>
<dbReference type="AlphaFoldDB" id="A0A8K0RC27"/>